<evidence type="ECO:0000256" key="1">
    <source>
        <dbReference type="SAM" id="MobiDB-lite"/>
    </source>
</evidence>
<feature type="region of interest" description="Disordered" evidence="1">
    <location>
        <begin position="1"/>
        <end position="23"/>
    </location>
</feature>
<sequence length="106" mass="11804">MVDKRPHVASWTLSGNESPNDPVTGFPVATDDVIISVPCRYHSTTGKQFNNELNQIVLQKGRIRFDNESEMPSVYKNIKVTDAGVVIFEGSVMEVYRGQLGCRCDV</sequence>
<gene>
    <name evidence="2" type="ORF">WAE58_21770</name>
</gene>
<proteinExistence type="predicted"/>
<reference evidence="2 3" key="1">
    <citation type="submission" date="2024-03" db="EMBL/GenBank/DDBJ databases">
        <title>Sequence of Lycoming College Course Isolates.</title>
        <authorList>
            <person name="Plotts O."/>
            <person name="Newman J."/>
        </authorList>
    </citation>
    <scope>NUCLEOTIDE SEQUENCE [LARGE SCALE GENOMIC DNA]</scope>
    <source>
        <strain evidence="2 3">CJB-3</strain>
    </source>
</reference>
<protein>
    <submittedName>
        <fullName evidence="2">Uncharacterized protein</fullName>
    </submittedName>
</protein>
<organism evidence="2 3">
    <name type="scientific">Pedobacter panaciterrae</name>
    <dbReference type="NCBI Taxonomy" id="363849"/>
    <lineage>
        <taxon>Bacteria</taxon>
        <taxon>Pseudomonadati</taxon>
        <taxon>Bacteroidota</taxon>
        <taxon>Sphingobacteriia</taxon>
        <taxon>Sphingobacteriales</taxon>
        <taxon>Sphingobacteriaceae</taxon>
        <taxon>Pedobacter</taxon>
    </lineage>
</organism>
<comment type="caution">
    <text evidence="2">The sequence shown here is derived from an EMBL/GenBank/DDBJ whole genome shotgun (WGS) entry which is preliminary data.</text>
</comment>
<name>A0ABU8NS49_9SPHI</name>
<feature type="compositionally biased region" description="Polar residues" evidence="1">
    <location>
        <begin position="11"/>
        <end position="21"/>
    </location>
</feature>
<accession>A0ABU8NS49</accession>
<evidence type="ECO:0000313" key="3">
    <source>
        <dbReference type="Proteomes" id="UP001378956"/>
    </source>
</evidence>
<dbReference type="Proteomes" id="UP001378956">
    <property type="component" value="Unassembled WGS sequence"/>
</dbReference>
<dbReference type="RefSeq" id="WP_337717601.1">
    <property type="nucleotide sequence ID" value="NZ_JBBEUB010000009.1"/>
</dbReference>
<evidence type="ECO:0000313" key="2">
    <source>
        <dbReference type="EMBL" id="MEJ2905089.1"/>
    </source>
</evidence>
<keyword evidence="3" id="KW-1185">Reference proteome</keyword>
<dbReference type="EMBL" id="JBBEUB010000009">
    <property type="protein sequence ID" value="MEJ2905089.1"/>
    <property type="molecule type" value="Genomic_DNA"/>
</dbReference>